<evidence type="ECO:0000313" key="3">
    <source>
        <dbReference type="Proteomes" id="UP000624244"/>
    </source>
</evidence>
<accession>A0A8H5ZEV0</accession>
<sequence length="444" mass="49312">MARSLDFSHFIEVDEEEAMTCPGYEGSEEIMESIENPQRAPSSDLGFESTASEPDEDKSVGVEESHPPPPTSSAPTSSYSFRSRNKSKLVYDAKYHPMDDAIRPTQAARRRSAHGMKQVCLDADDESEDSAAIYTDTEESIDEESEAEEETRQSAKSKKRKLTQSRLLSVEPTRRSPRKVSDLKVLYDMSVHPQDEFLAVTSEEEEIVPRKKSKRSKRLHVDDMDSRDGVAPSKPAHRKYADYVENSTSDEMEFDSGGAIPRIEMGTDSVTMAESSIPPPIAANPQNDINRSDSIDSLHLSPGKRCFRHDKDAWPVSSSQPFTIFNEKLADPLAREAHTVSPLNYEHDDKENATDNDNIDVDPLSSVNASVSIIPEAQYRQTREDCELSNHRALINYALYDDPHPQTYGLDGTHCSGSGEMDAFSESMSILASGRGLPLGKSAE</sequence>
<reference evidence="2" key="1">
    <citation type="submission" date="2019-11" db="EMBL/GenBank/DDBJ databases">
        <title>Bipolaris sorokiniana Genome sequencing.</title>
        <authorList>
            <person name="Wang H."/>
        </authorList>
    </citation>
    <scope>NUCLEOTIDE SEQUENCE</scope>
</reference>
<evidence type="ECO:0000256" key="1">
    <source>
        <dbReference type="SAM" id="MobiDB-lite"/>
    </source>
</evidence>
<evidence type="ECO:0000313" key="2">
    <source>
        <dbReference type="EMBL" id="KAF5847419.1"/>
    </source>
</evidence>
<feature type="compositionally biased region" description="Basic and acidic residues" evidence="1">
    <location>
        <begin position="219"/>
        <end position="228"/>
    </location>
</feature>
<name>A0A8H5ZEV0_COCSA</name>
<dbReference type="AlphaFoldDB" id="A0A8H5ZEV0"/>
<feature type="region of interest" description="Disordered" evidence="1">
    <location>
        <begin position="207"/>
        <end position="238"/>
    </location>
</feature>
<feature type="compositionally biased region" description="Acidic residues" evidence="1">
    <location>
        <begin position="136"/>
        <end position="149"/>
    </location>
</feature>
<feature type="compositionally biased region" description="Basic and acidic residues" evidence="1">
    <location>
        <begin position="89"/>
        <end position="102"/>
    </location>
</feature>
<feature type="compositionally biased region" description="Low complexity" evidence="1">
    <location>
        <begin position="73"/>
        <end position="82"/>
    </location>
</feature>
<feature type="region of interest" description="Disordered" evidence="1">
    <location>
        <begin position="1"/>
        <end position="179"/>
    </location>
</feature>
<dbReference type="EMBL" id="WNKQ01000013">
    <property type="protein sequence ID" value="KAF5847419.1"/>
    <property type="molecule type" value="Genomic_DNA"/>
</dbReference>
<protein>
    <submittedName>
        <fullName evidence="2">Uncharacterized protein</fullName>
    </submittedName>
</protein>
<feature type="compositionally biased region" description="Basic and acidic residues" evidence="1">
    <location>
        <begin position="57"/>
        <end position="66"/>
    </location>
</feature>
<gene>
    <name evidence="2" type="ORF">GGP41_000146</name>
</gene>
<dbReference type="Proteomes" id="UP000624244">
    <property type="component" value="Unassembled WGS sequence"/>
</dbReference>
<comment type="caution">
    <text evidence="2">The sequence shown here is derived from an EMBL/GenBank/DDBJ whole genome shotgun (WGS) entry which is preliminary data.</text>
</comment>
<organism evidence="2 3">
    <name type="scientific">Cochliobolus sativus</name>
    <name type="common">Common root rot and spot blotch fungus</name>
    <name type="synonym">Bipolaris sorokiniana</name>
    <dbReference type="NCBI Taxonomy" id="45130"/>
    <lineage>
        <taxon>Eukaryota</taxon>
        <taxon>Fungi</taxon>
        <taxon>Dikarya</taxon>
        <taxon>Ascomycota</taxon>
        <taxon>Pezizomycotina</taxon>
        <taxon>Dothideomycetes</taxon>
        <taxon>Pleosporomycetidae</taxon>
        <taxon>Pleosporales</taxon>
        <taxon>Pleosporineae</taxon>
        <taxon>Pleosporaceae</taxon>
        <taxon>Bipolaris</taxon>
    </lineage>
</organism>
<proteinExistence type="predicted"/>